<evidence type="ECO:0000313" key="1">
    <source>
        <dbReference type="EMBL" id="WED56610.1"/>
    </source>
</evidence>
<reference evidence="1 2" key="1">
    <citation type="submission" date="2022-10" db="EMBL/GenBank/DDBJ databases">
        <title>Complete genome sequence of Exiguobacterium profundum TSS-3 isolated from an extremely saline-alkaline spring located in Ixtapa, Chiapas-Mexico.</title>
        <authorList>
            <person name="Rincon-Rosales R."/>
            <person name="Rogel M.A."/>
            <person name="Rincon-Molina C.I."/>
            <person name="Guerrero G."/>
            <person name="Manzano-Gomez L.A."/>
            <person name="Lopez-Lopez A."/>
            <person name="Rincon Molina F.A."/>
            <person name="Martinez-Romero E."/>
        </authorList>
    </citation>
    <scope>NUCLEOTIDE SEQUENCE [LARGE SCALE GENOMIC DNA]</scope>
    <source>
        <strain evidence="1 2">TSS-3</strain>
    </source>
</reference>
<dbReference type="RefSeq" id="WP_275060577.1">
    <property type="nucleotide sequence ID" value="NZ_CP109617.1"/>
</dbReference>
<dbReference type="Proteomes" id="UP001219957">
    <property type="component" value="Chromosome"/>
</dbReference>
<dbReference type="Gene3D" id="1.10.287.950">
    <property type="entry name" value="Methyl-accepting chemotaxis protein"/>
    <property type="match status" value="1"/>
</dbReference>
<dbReference type="SUPFAM" id="SSF58104">
    <property type="entry name" value="Methyl-accepting chemotaxis protein (MCP) signaling domain"/>
    <property type="match status" value="1"/>
</dbReference>
<keyword evidence="2" id="KW-1185">Reference proteome</keyword>
<accession>A0ABY8B3J1</accession>
<organism evidence="1 2">
    <name type="scientific">Exiguobacterium profundum</name>
    <dbReference type="NCBI Taxonomy" id="307643"/>
    <lineage>
        <taxon>Bacteria</taxon>
        <taxon>Bacillati</taxon>
        <taxon>Bacillota</taxon>
        <taxon>Bacilli</taxon>
        <taxon>Bacillales</taxon>
        <taxon>Bacillales Family XII. Incertae Sedis</taxon>
        <taxon>Exiguobacterium</taxon>
    </lineage>
</organism>
<protein>
    <recommendedName>
        <fullName evidence="3">Methyl-accepting chemotaxis protein</fullName>
    </recommendedName>
</protein>
<dbReference type="EMBL" id="CP109617">
    <property type="protein sequence ID" value="WED56610.1"/>
    <property type="molecule type" value="Genomic_DNA"/>
</dbReference>
<evidence type="ECO:0008006" key="3">
    <source>
        <dbReference type="Google" id="ProtNLM"/>
    </source>
</evidence>
<name>A0ABY8B3J1_9BACL</name>
<evidence type="ECO:0000313" key="2">
    <source>
        <dbReference type="Proteomes" id="UP001219957"/>
    </source>
</evidence>
<gene>
    <name evidence="1" type="ORF">OE059_07090</name>
</gene>
<sequence length="73" mass="8127">MQTRFDRVKSNQQVIQKAPSDIASISEESTAGNEEIAASAEQLSVTSETMNHFVKELAETAENLKGRSRNFRL</sequence>
<proteinExistence type="predicted"/>